<evidence type="ECO:0000256" key="12">
    <source>
        <dbReference type="ARBA" id="ARBA00023310"/>
    </source>
</evidence>
<dbReference type="GO" id="GO:0005743">
    <property type="term" value="C:mitochondrial inner membrane"/>
    <property type="evidence" value="ECO:0007669"/>
    <property type="project" value="UniProtKB-SubCell"/>
</dbReference>
<keyword evidence="5" id="KW-0813">Transport</keyword>
<evidence type="ECO:0000256" key="3">
    <source>
        <dbReference type="ARBA" id="ARBA00006810"/>
    </source>
</evidence>
<feature type="transmembrane region" description="Helical" evidence="14">
    <location>
        <begin position="41"/>
        <end position="61"/>
    </location>
</feature>
<dbReference type="InterPro" id="IPR000568">
    <property type="entry name" value="ATP_synth_F0_asu"/>
</dbReference>
<feature type="transmembrane region" description="Helical" evidence="14">
    <location>
        <begin position="97"/>
        <end position="117"/>
    </location>
</feature>
<keyword evidence="12" id="KW-0066">ATP synthesis</keyword>
<keyword evidence="7 14" id="KW-0812">Transmembrane</keyword>
<dbReference type="PANTHER" id="PTHR11410:SF0">
    <property type="entry name" value="ATP SYNTHASE SUBUNIT A"/>
    <property type="match status" value="1"/>
</dbReference>
<dbReference type="EMBL" id="KJ412470">
    <property type="protein sequence ID" value="AHX97790.1"/>
    <property type="molecule type" value="Genomic_DNA"/>
</dbReference>
<name>A0A0U1WYG7_9HYME</name>
<keyword evidence="10" id="KW-0406">Ion transport</keyword>
<dbReference type="CDD" id="cd00310">
    <property type="entry name" value="ATP-synt_Fo_a_6"/>
    <property type="match status" value="1"/>
</dbReference>
<evidence type="ECO:0000256" key="11">
    <source>
        <dbReference type="ARBA" id="ARBA00023136"/>
    </source>
</evidence>
<keyword evidence="15" id="KW-0496">Mitochondrion</keyword>
<evidence type="ECO:0000256" key="14">
    <source>
        <dbReference type="SAM" id="Phobius"/>
    </source>
</evidence>
<protein>
    <recommendedName>
        <fullName evidence="13">ATP synthase subunit a</fullName>
    </recommendedName>
</protein>
<evidence type="ECO:0000256" key="13">
    <source>
        <dbReference type="RuleBase" id="RU004450"/>
    </source>
</evidence>
<dbReference type="GO" id="GO:0045259">
    <property type="term" value="C:proton-transporting ATP synthase complex"/>
    <property type="evidence" value="ECO:0007669"/>
    <property type="project" value="UniProtKB-KW"/>
</dbReference>
<sequence>MLNLFMIFDPMMSYFSMNWVSLGLFVLFFPQKYWFFSSRLIFIYVKVLDLLWLEFSILSVNRFNKSNLLVFIALWLYVFYGNFLGLFPYVFTGTSHLVMSLSFSLPVWFSFMLFGWLKNSQFMFCHLVPLGTPTLLMFFMVLIETLSNIIRPITLAVRLAANMIAGHLLLTLLSMFIPNLFIYMFIFVAQVLLLLLEGSVSLIQAYVFVVLLVLYMKETN</sequence>
<comment type="subunit">
    <text evidence="4">F-type ATPases have 2 components, CF(1) - the catalytic core - and CF(0) - the membrane proton channel. CF(1) has five subunits: alpha(3), beta(3), gamma(1), delta(1), epsilon(1). CF(0) has three main subunits: a, b and c.</text>
</comment>
<dbReference type="GO" id="GO:0046933">
    <property type="term" value="F:proton-transporting ATP synthase activity, rotational mechanism"/>
    <property type="evidence" value="ECO:0007669"/>
    <property type="project" value="TreeGrafter"/>
</dbReference>
<organism evidence="15">
    <name type="scientific">Elasmosoma sp. QL-2014</name>
    <dbReference type="NCBI Taxonomy" id="1491720"/>
    <lineage>
        <taxon>Eukaryota</taxon>
        <taxon>Metazoa</taxon>
        <taxon>Ecdysozoa</taxon>
        <taxon>Arthropoda</taxon>
        <taxon>Hexapoda</taxon>
        <taxon>Insecta</taxon>
        <taxon>Pterygota</taxon>
        <taxon>Neoptera</taxon>
        <taxon>Endopterygota</taxon>
        <taxon>Hymenoptera</taxon>
        <taxon>Apocrita</taxon>
        <taxon>Ichneumonoidea</taxon>
        <taxon>Braconidae</taxon>
        <taxon>Neoneurinae</taxon>
        <taxon>Elasmosoma</taxon>
    </lineage>
</organism>
<dbReference type="InterPro" id="IPR035908">
    <property type="entry name" value="F0_ATP_A_sf"/>
</dbReference>
<gene>
    <name evidence="15" type="primary">ATP6</name>
</gene>
<evidence type="ECO:0000256" key="2">
    <source>
        <dbReference type="ARBA" id="ARBA00004141"/>
    </source>
</evidence>
<feature type="transmembrane region" description="Helical" evidence="14">
    <location>
        <begin position="182"/>
        <end position="215"/>
    </location>
</feature>
<dbReference type="PRINTS" id="PR00123">
    <property type="entry name" value="ATPASEA"/>
</dbReference>
<keyword evidence="9 14" id="KW-1133">Transmembrane helix</keyword>
<feature type="transmembrane region" description="Helical" evidence="14">
    <location>
        <begin position="68"/>
        <end position="91"/>
    </location>
</feature>
<evidence type="ECO:0000256" key="10">
    <source>
        <dbReference type="ARBA" id="ARBA00023065"/>
    </source>
</evidence>
<evidence type="ECO:0000256" key="5">
    <source>
        <dbReference type="ARBA" id="ARBA00022448"/>
    </source>
</evidence>
<evidence type="ECO:0000256" key="9">
    <source>
        <dbReference type="ARBA" id="ARBA00022989"/>
    </source>
</evidence>
<dbReference type="Gene3D" id="1.20.120.220">
    <property type="entry name" value="ATP synthase, F0 complex, subunit A"/>
    <property type="match status" value="1"/>
</dbReference>
<dbReference type="SUPFAM" id="SSF81336">
    <property type="entry name" value="F1F0 ATP synthase subunit A"/>
    <property type="match status" value="1"/>
</dbReference>
<evidence type="ECO:0000256" key="4">
    <source>
        <dbReference type="ARBA" id="ARBA00011648"/>
    </source>
</evidence>
<dbReference type="PROSITE" id="PS00449">
    <property type="entry name" value="ATPASE_A"/>
    <property type="match status" value="1"/>
</dbReference>
<comment type="similarity">
    <text evidence="3">Belongs to the ATPase A chain family.</text>
</comment>
<keyword evidence="11 14" id="KW-0472">Membrane</keyword>
<dbReference type="PANTHER" id="PTHR11410">
    <property type="entry name" value="ATP SYNTHASE SUBUNIT A"/>
    <property type="match status" value="1"/>
</dbReference>
<keyword evidence="6" id="KW-0138">CF(0)</keyword>
<evidence type="ECO:0000256" key="8">
    <source>
        <dbReference type="ARBA" id="ARBA00022781"/>
    </source>
</evidence>
<dbReference type="Pfam" id="PF00119">
    <property type="entry name" value="ATP-synt_A"/>
    <property type="match status" value="1"/>
</dbReference>
<keyword evidence="8" id="KW-0375">Hydrogen ion transport</keyword>
<evidence type="ECO:0000256" key="1">
    <source>
        <dbReference type="ARBA" id="ARBA00002070"/>
    </source>
</evidence>
<dbReference type="AlphaFoldDB" id="A0A0U1WYG7"/>
<comment type="subcellular location">
    <subcellularLocation>
        <location evidence="2">Membrane</location>
        <topology evidence="2">Multi-pass membrane protein</topology>
    </subcellularLocation>
    <subcellularLocation>
        <location evidence="13">Mitochondrion inner membrane</location>
        <topology evidence="13">Multi-pass membrane protein</topology>
    </subcellularLocation>
</comment>
<comment type="function">
    <text evidence="1">Mitochondrial membrane ATP synthase (F(1)F(0) ATP synthase or Complex V) produces ATP from ADP in the presence of a proton gradient across the membrane which is generated by electron transport complexes of the respiratory chain. F-type ATPases consist of two structural domains, F(1) - containing the extramembraneous catalytic core and F(0) - containing the membrane proton channel, linked together by a central stalk and a peripheral stalk. During catalysis, ATP synthesis in the catalytic domain of F(1) is coupled via a rotary mechanism of the central stalk subunits to proton translocation. Key component of the proton channel; it may play a direct role in the translocation of protons across the membrane.</text>
</comment>
<accession>A0A0U1WYG7</accession>
<evidence type="ECO:0000313" key="15">
    <source>
        <dbReference type="EMBL" id="AHX97790.1"/>
    </source>
</evidence>
<evidence type="ECO:0000256" key="6">
    <source>
        <dbReference type="ARBA" id="ARBA00022547"/>
    </source>
</evidence>
<geneLocation type="mitochondrion" evidence="15"/>
<reference evidence="15" key="1">
    <citation type="submission" date="2014-02" db="EMBL/GenBank/DDBJ databases">
        <title>The comparative mitochondrial genomes from Braconidae subfamilies and the phylogeny of the Hymenoptera.</title>
        <authorList>
            <person name="Li Q."/>
            <person name="Wei S.J."/>
            <person name="Chen X.X."/>
        </authorList>
    </citation>
    <scope>NUCLEOTIDE SEQUENCE</scope>
</reference>
<dbReference type="InterPro" id="IPR045083">
    <property type="entry name" value="ATP_synth_F0_asu_bact/mt"/>
</dbReference>
<dbReference type="InterPro" id="IPR023011">
    <property type="entry name" value="ATP_synth_F0_asu_AS"/>
</dbReference>
<feature type="transmembrane region" description="Helical" evidence="14">
    <location>
        <begin position="12"/>
        <end position="29"/>
    </location>
</feature>
<feature type="transmembrane region" description="Helical" evidence="14">
    <location>
        <begin position="124"/>
        <end position="143"/>
    </location>
</feature>
<proteinExistence type="inferred from homology"/>
<dbReference type="NCBIfam" id="TIGR01131">
    <property type="entry name" value="ATP_synt_6_or_A"/>
    <property type="match status" value="1"/>
</dbReference>
<evidence type="ECO:0000256" key="7">
    <source>
        <dbReference type="ARBA" id="ARBA00022692"/>
    </source>
</evidence>